<dbReference type="NCBIfam" id="TIGR02688">
    <property type="entry name" value="BREX system Lon protease-like protein BrxL"/>
    <property type="match status" value="1"/>
</dbReference>
<evidence type="ECO:0000259" key="3">
    <source>
        <dbReference type="Pfam" id="PF20442"/>
    </source>
</evidence>
<dbReference type="InterPro" id="IPR032341">
    <property type="entry name" value="MITD1_C"/>
</dbReference>
<keyword evidence="5" id="KW-1185">Reference proteome</keyword>
<feature type="domain" description="BREX system Lon protease-like BrxL N-terminal" evidence="3">
    <location>
        <begin position="10"/>
        <end position="141"/>
    </location>
</feature>
<dbReference type="Proteomes" id="UP000830055">
    <property type="component" value="Chromosome"/>
</dbReference>
<dbReference type="Pfam" id="PF20442">
    <property type="entry name" value="BrxL_N"/>
    <property type="match status" value="1"/>
</dbReference>
<dbReference type="InterPro" id="IPR046838">
    <property type="entry name" value="BrxL_N"/>
</dbReference>
<name>A0ABM7W4Z6_9BACT</name>
<gene>
    <name evidence="4" type="ORF">DPPLL_03580</name>
</gene>
<evidence type="ECO:0008006" key="6">
    <source>
        <dbReference type="Google" id="ProtNLM"/>
    </source>
</evidence>
<evidence type="ECO:0000313" key="4">
    <source>
        <dbReference type="EMBL" id="BDD85993.1"/>
    </source>
</evidence>
<dbReference type="InterPro" id="IPR038113">
    <property type="entry name" value="MITD1_C_sf"/>
</dbReference>
<dbReference type="EMBL" id="AP025516">
    <property type="protein sequence ID" value="BDD85993.1"/>
    <property type="molecule type" value="Genomic_DNA"/>
</dbReference>
<dbReference type="Pfam" id="PF13337">
    <property type="entry name" value="BrxL_ATPase"/>
    <property type="match status" value="1"/>
</dbReference>
<dbReference type="Pfam" id="PF16565">
    <property type="entry name" value="MIT_C"/>
    <property type="match status" value="1"/>
</dbReference>
<evidence type="ECO:0000256" key="1">
    <source>
        <dbReference type="SAM" id="MobiDB-lite"/>
    </source>
</evidence>
<reference evidence="4 5" key="1">
    <citation type="submission" date="2022-01" db="EMBL/GenBank/DDBJ databases">
        <title>Desulfofustis limnae sp. nov., a novel mesophilic sulfate-reducing bacterium isolated from marsh soil.</title>
        <authorList>
            <person name="Watanabe M."/>
            <person name="Takahashi A."/>
            <person name="Kojima H."/>
            <person name="Fukui M."/>
        </authorList>
    </citation>
    <scope>NUCLEOTIDE SEQUENCE [LARGE SCALE GENOMIC DNA]</scope>
    <source>
        <strain evidence="4 5">PPLL</strain>
    </source>
</reference>
<dbReference type="RefSeq" id="WP_284153100.1">
    <property type="nucleotide sequence ID" value="NZ_AP025516.1"/>
</dbReference>
<sequence>MTMLDEKINEHFPGLVVRKDLVKIVKGNAIVPTYVLEYLLGQYCATSDEDSIRSGIETVKEILRKHYVHRNEAGLIKSVIREKGRHKVIDKIGVQLNDKDDVYEATFSNLGISKVLTDTDTIKKHPKLLVGGVWCICDIEYEPSEDKRVCPWLLQSLKPIQLSLFDYEGYLAARKQFTVDEWIDLLVQSIGFNPEMFGLRSKLLQLVRLIPFCERNYNLIELGPKGTGKSHIYSEFSPHGILISGGEVTVPKLFVNNSNGKLGLVGYWDAVAFDEFAGREKKPNKALVDIMKNYMANKTFSRGVETLGAEASMVFVGNTRHNVPYMLKHTDLFDELPAAYHDSAFLDRIHFYVPGWEVDIIRGEMFSSGYGFVVDYLAEILRSMRNHDYSQKYTEHFTLNSDISTRDRDAINKTFSGLMKILFPHEEAEKDEIEMILRFAIEGRKRVKDQLLRIDSTYAPVRFGYHDPGGDQQRMVKTLEEKQYPQHYYPDGKSPVEPESVAEADPQPEQPEEAGADKEQTPRECHLVVEENQKGISFDNLFGPYLKGATEIVITDAYIRKFHQARNLMEFLETVARNKTDDLEVEVKLITIEDDFTGDQQRNFLMSVQENIWNAGIRFSWEFDQEKTIHARHIIINNGWKIMLDRGLDIFQPFDGKDAFQLAVRQQHYRSCRAFEMTVVSTK</sequence>
<organism evidence="4 5">
    <name type="scientific">Desulfofustis limnaeus</name>
    <dbReference type="NCBI Taxonomy" id="2740163"/>
    <lineage>
        <taxon>Bacteria</taxon>
        <taxon>Pseudomonadati</taxon>
        <taxon>Thermodesulfobacteriota</taxon>
        <taxon>Desulfobulbia</taxon>
        <taxon>Desulfobulbales</taxon>
        <taxon>Desulfocapsaceae</taxon>
        <taxon>Desulfofustis</taxon>
    </lineage>
</organism>
<feature type="domain" description="MITD1 C-terminal phospholipase D-like" evidence="2">
    <location>
        <begin position="535"/>
        <end position="680"/>
    </location>
</feature>
<protein>
    <recommendedName>
        <fullName evidence="6">BREX system Lon protease-like protein BrxL</fullName>
    </recommendedName>
</protein>
<dbReference type="InterPro" id="IPR014061">
    <property type="entry name" value="BrxL-like"/>
</dbReference>
<feature type="region of interest" description="Disordered" evidence="1">
    <location>
        <begin position="486"/>
        <end position="522"/>
    </location>
</feature>
<evidence type="ECO:0000313" key="5">
    <source>
        <dbReference type="Proteomes" id="UP000830055"/>
    </source>
</evidence>
<dbReference type="Gene3D" id="3.30.870.30">
    <property type="entry name" value="MITD, C-terminal phospholipase D-like domain"/>
    <property type="match status" value="1"/>
</dbReference>
<evidence type="ECO:0000259" key="2">
    <source>
        <dbReference type="Pfam" id="PF16565"/>
    </source>
</evidence>
<proteinExistence type="predicted"/>
<accession>A0ABM7W4Z6</accession>